<dbReference type="HOGENOM" id="CLU_118929_0_0_6"/>
<reference evidence="2 3" key="1">
    <citation type="submission" date="2013-07" db="EMBL/GenBank/DDBJ databases">
        <authorList>
            <person name="Genoscope - CEA"/>
        </authorList>
    </citation>
    <scope>NUCLEOTIDE SEQUENCE [LARGE SCALE GENOMIC DNA]</scope>
    <source>
        <strain evidence="2 3">G6</strain>
    </source>
</reference>
<dbReference type="NCBIfam" id="NF047498">
    <property type="entry name" value="LIC_12616_fam"/>
    <property type="match status" value="1"/>
</dbReference>
<dbReference type="EMBL" id="FO704551">
    <property type="protein sequence ID" value="CDG20689.1"/>
    <property type="molecule type" value="Genomic_DNA"/>
</dbReference>
<dbReference type="Proteomes" id="UP000032735">
    <property type="component" value="Chromosome"/>
</dbReference>
<dbReference type="OrthoDB" id="8446915at2"/>
<dbReference type="AlphaFoldDB" id="A0A068R0W9"/>
<dbReference type="STRING" id="1354304.XPG1_1034"/>
<gene>
    <name evidence="2" type="ORF">XPG1_1034</name>
</gene>
<keyword evidence="3" id="KW-1185">Reference proteome</keyword>
<dbReference type="Pfam" id="PF23961">
    <property type="entry name" value="Phage_tail_terminator_9"/>
    <property type="match status" value="1"/>
</dbReference>
<feature type="domain" description="Phage neck terminator protein gp12-like" evidence="1">
    <location>
        <begin position="21"/>
        <end position="177"/>
    </location>
</feature>
<proteinExistence type="predicted"/>
<dbReference type="KEGG" id="xpo:XPG1_1034"/>
<evidence type="ECO:0000313" key="3">
    <source>
        <dbReference type="Proteomes" id="UP000032735"/>
    </source>
</evidence>
<dbReference type="RefSeq" id="WP_045958033.1">
    <property type="nucleotide sequence ID" value="NZ_FO704551.1"/>
</dbReference>
<protein>
    <submittedName>
        <fullName evidence="2">Putative bacteriophage protein</fullName>
    </submittedName>
</protein>
<dbReference type="InterPro" id="IPR057087">
    <property type="entry name" value="Gp12-like"/>
</dbReference>
<organism evidence="2 3">
    <name type="scientific">Xenorhabdus poinarii G6</name>
    <dbReference type="NCBI Taxonomy" id="1354304"/>
    <lineage>
        <taxon>Bacteria</taxon>
        <taxon>Pseudomonadati</taxon>
        <taxon>Pseudomonadota</taxon>
        <taxon>Gammaproteobacteria</taxon>
        <taxon>Enterobacterales</taxon>
        <taxon>Morganellaceae</taxon>
        <taxon>Xenorhabdus</taxon>
    </lineage>
</organism>
<name>A0A068R0W9_9GAMM</name>
<accession>A0A068R0W9</accession>
<evidence type="ECO:0000313" key="2">
    <source>
        <dbReference type="EMBL" id="CDG20689.1"/>
    </source>
</evidence>
<sequence>MNTSEQAGWLTPNSEPVYDEALERLLSQWLRGVSGLPNGMVRPRWTPVQAAQPPADADWCGFGVVEIPADDNPAYANQTDQSGELWRHEEFECSASFYGPRSQWYASRFRDGLGLSQNNAELNQLGLSVVKHSRITSFPELINNQWVRRYDITVTLRRKAVRHYGIKSLTDVSIKFFGD</sequence>
<evidence type="ECO:0000259" key="1">
    <source>
        <dbReference type="Pfam" id="PF23961"/>
    </source>
</evidence>